<dbReference type="SUPFAM" id="SSF52540">
    <property type="entry name" value="P-loop containing nucleoside triphosphate hydrolases"/>
    <property type="match status" value="1"/>
</dbReference>
<reference evidence="2" key="1">
    <citation type="submission" date="2020-10" db="EMBL/GenBank/DDBJ databases">
        <authorList>
            <person name="Castelo-Branco R."/>
            <person name="Eusebio N."/>
            <person name="Adriana R."/>
            <person name="Vieira A."/>
            <person name="Brugerolle De Fraissinette N."/>
            <person name="Rezende De Castro R."/>
            <person name="Schneider M.P."/>
            <person name="Vasconcelos V."/>
            <person name="Leao P.N."/>
        </authorList>
    </citation>
    <scope>NUCLEOTIDE SEQUENCE</scope>
    <source>
        <strain evidence="2">LEGE 11480</strain>
    </source>
</reference>
<dbReference type="PANTHER" id="PTHR46411:SF3">
    <property type="entry name" value="AAA+ ATPASE DOMAIN-CONTAINING PROTEIN"/>
    <property type="match status" value="1"/>
</dbReference>
<comment type="caution">
    <text evidence="2">The sequence shown here is derived from an EMBL/GenBank/DDBJ whole genome shotgun (WGS) entry which is preliminary data.</text>
</comment>
<dbReference type="SMART" id="SM00382">
    <property type="entry name" value="AAA"/>
    <property type="match status" value="1"/>
</dbReference>
<accession>A0A928Z4X6</accession>
<dbReference type="GO" id="GO:0005524">
    <property type="term" value="F:ATP binding"/>
    <property type="evidence" value="ECO:0007669"/>
    <property type="project" value="UniProtKB-KW"/>
</dbReference>
<dbReference type="AlphaFoldDB" id="A0A928Z4X6"/>
<dbReference type="PANTHER" id="PTHR46411">
    <property type="entry name" value="FAMILY ATPASE, PUTATIVE-RELATED"/>
    <property type="match status" value="1"/>
</dbReference>
<protein>
    <submittedName>
        <fullName evidence="2">ATP-binding protein</fullName>
    </submittedName>
</protein>
<evidence type="ECO:0000259" key="1">
    <source>
        <dbReference type="SMART" id="SM00382"/>
    </source>
</evidence>
<gene>
    <name evidence="2" type="ORF">IQ266_17195</name>
</gene>
<dbReference type="InterPro" id="IPR003959">
    <property type="entry name" value="ATPase_AAA_core"/>
</dbReference>
<dbReference type="Gene3D" id="3.40.50.300">
    <property type="entry name" value="P-loop containing nucleotide triphosphate hydrolases"/>
    <property type="match status" value="1"/>
</dbReference>
<evidence type="ECO:0000313" key="2">
    <source>
        <dbReference type="EMBL" id="MBE9031472.1"/>
    </source>
</evidence>
<keyword evidence="2" id="KW-0067">ATP-binding</keyword>
<name>A0A928Z4X6_9CYAN</name>
<evidence type="ECO:0000313" key="3">
    <source>
        <dbReference type="Proteomes" id="UP000625316"/>
    </source>
</evidence>
<dbReference type="CDD" id="cd19481">
    <property type="entry name" value="RecA-like_protease"/>
    <property type="match status" value="1"/>
</dbReference>
<feature type="domain" description="AAA+ ATPase" evidence="1">
    <location>
        <begin position="422"/>
        <end position="554"/>
    </location>
</feature>
<keyword evidence="3" id="KW-1185">Reference proteome</keyword>
<dbReference type="Pfam" id="PF00004">
    <property type="entry name" value="AAA"/>
    <property type="match status" value="1"/>
</dbReference>
<organism evidence="2 3">
    <name type="scientific">Romeriopsis navalis LEGE 11480</name>
    <dbReference type="NCBI Taxonomy" id="2777977"/>
    <lineage>
        <taxon>Bacteria</taxon>
        <taxon>Bacillati</taxon>
        <taxon>Cyanobacteriota</taxon>
        <taxon>Cyanophyceae</taxon>
        <taxon>Leptolyngbyales</taxon>
        <taxon>Leptolyngbyaceae</taxon>
        <taxon>Romeriopsis</taxon>
        <taxon>Romeriopsis navalis</taxon>
    </lineage>
</organism>
<dbReference type="InterPro" id="IPR003593">
    <property type="entry name" value="AAA+_ATPase"/>
</dbReference>
<proteinExistence type="predicted"/>
<dbReference type="RefSeq" id="WP_264326300.1">
    <property type="nucleotide sequence ID" value="NZ_JADEXQ010000065.1"/>
</dbReference>
<dbReference type="EMBL" id="JADEXQ010000065">
    <property type="protein sequence ID" value="MBE9031472.1"/>
    <property type="molecule type" value="Genomic_DNA"/>
</dbReference>
<dbReference type="InterPro" id="IPR027417">
    <property type="entry name" value="P-loop_NTPase"/>
</dbReference>
<keyword evidence="2" id="KW-0547">Nucleotide-binding</keyword>
<sequence>MINDLLDDELNIFFKGIDDQFNGISARFERLSTEFNLSDLERQIIKSCFIQELDGLDFGEDFKATFTGNNITFSNCCEPAYLQNLAAVISPKSHLLRWELIDIDRSEATLFKQSLFINNRIFQYLIDQEQNTIDSQLDGVVSLKNLPSDISLSKSQKNHANNLKELLRSQNTTPAKVIEIFGVDSLTKKILLSSALNNKSSLAILELNADVLPSDISQLTLFKMMWEREAHLLDATLVLNCENISNDDATMRSAKNAVRSILHLFLNDNYSSVKRLPMIILSHDRLNIDASSTLYVNVALPTLSEQKELWKNKLNQLELQKNFIDQLVNYFNFSAHDIQSICNQIPKNEAAVWDACLQHTRPRLSGLTEHIPTKSFDHTQPWGILVLPEEQKRTLESIVQHVKYRTQVYDDWGFSNGTSRGWGITALFTGGSGTGKTLAAESLASHLKLDLYRIDLSTVVSKYIGETEKNLRQIFDAADAGGAILLFDEADAIFGKRSNVKDSHDRYANMEVSYLLQKIESYRGLAILTTNFKDSLDPAFLRRLRFVIQFPFPGELERQKIWHNIFMYRRGNLSSPQQPVDNQLKQLARLDLTGGNIRNIALNAAFIAASNRPEVGNADPDSVSIKMEYLLEAAQAEYLKLERTWTLSEAEMAYWKELEGILIKVPTLPAQSLQEQPRES</sequence>
<dbReference type="Proteomes" id="UP000625316">
    <property type="component" value="Unassembled WGS sequence"/>
</dbReference>
<dbReference type="GO" id="GO:0016887">
    <property type="term" value="F:ATP hydrolysis activity"/>
    <property type="evidence" value="ECO:0007669"/>
    <property type="project" value="InterPro"/>
</dbReference>